<keyword evidence="3" id="KW-1185">Reference proteome</keyword>
<evidence type="ECO:0008006" key="4">
    <source>
        <dbReference type="Google" id="ProtNLM"/>
    </source>
</evidence>
<keyword evidence="1" id="KW-0862">Zinc</keyword>
<name>A0A6V6Z4V7_9FLAO</name>
<dbReference type="PRINTS" id="PR01955">
    <property type="entry name" value="LANCFRANKIA"/>
</dbReference>
<evidence type="ECO:0000256" key="1">
    <source>
        <dbReference type="PIRSR" id="PIRSR607822-1"/>
    </source>
</evidence>
<dbReference type="SUPFAM" id="SSF158745">
    <property type="entry name" value="LanC-like"/>
    <property type="match status" value="1"/>
</dbReference>
<accession>A0A6V6Z4V7</accession>
<comment type="caution">
    <text evidence="2">The sequence shown here is derived from an EMBL/GenBank/DDBJ whole genome shotgun (WGS) entry which is preliminary data.</text>
</comment>
<organism evidence="2 3">
    <name type="scientific">Flavobacterium salmonis</name>
    <dbReference type="NCBI Taxonomy" id="2654844"/>
    <lineage>
        <taxon>Bacteria</taxon>
        <taxon>Pseudomonadati</taxon>
        <taxon>Bacteroidota</taxon>
        <taxon>Flavobacteriia</taxon>
        <taxon>Flavobacteriales</taxon>
        <taxon>Flavobacteriaceae</taxon>
        <taxon>Flavobacterium</taxon>
    </lineage>
</organism>
<dbReference type="GO" id="GO:0005886">
    <property type="term" value="C:plasma membrane"/>
    <property type="evidence" value="ECO:0007669"/>
    <property type="project" value="TreeGrafter"/>
</dbReference>
<dbReference type="Gene3D" id="1.50.10.20">
    <property type="match status" value="1"/>
</dbReference>
<keyword evidence="1" id="KW-0479">Metal-binding</keyword>
<feature type="binding site" evidence="1">
    <location>
        <position position="332"/>
    </location>
    <ligand>
        <name>Zn(2+)</name>
        <dbReference type="ChEBI" id="CHEBI:29105"/>
    </ligand>
</feature>
<evidence type="ECO:0000313" key="3">
    <source>
        <dbReference type="Proteomes" id="UP000530060"/>
    </source>
</evidence>
<dbReference type="RefSeq" id="WP_180909779.1">
    <property type="nucleotide sequence ID" value="NZ_CAIJDP010000079.1"/>
</dbReference>
<dbReference type="PRINTS" id="PR01950">
    <property type="entry name" value="LANCSUPER"/>
</dbReference>
<dbReference type="PANTHER" id="PTHR12736">
    <property type="entry name" value="LANC-LIKE PROTEIN"/>
    <property type="match status" value="1"/>
</dbReference>
<dbReference type="Proteomes" id="UP000530060">
    <property type="component" value="Unassembled WGS sequence"/>
</dbReference>
<dbReference type="PANTHER" id="PTHR12736:SF7">
    <property type="entry name" value="LANC-LIKE PROTEIN 3"/>
    <property type="match status" value="1"/>
</dbReference>
<feature type="binding site" evidence="1">
    <location>
        <position position="333"/>
    </location>
    <ligand>
        <name>Zn(2+)</name>
        <dbReference type="ChEBI" id="CHEBI:29105"/>
    </ligand>
</feature>
<dbReference type="GO" id="GO:0046872">
    <property type="term" value="F:metal ion binding"/>
    <property type="evidence" value="ECO:0007669"/>
    <property type="project" value="UniProtKB-KW"/>
</dbReference>
<gene>
    <name evidence="2" type="ORF">FLAT13_03499</name>
</gene>
<dbReference type="AlphaFoldDB" id="A0A6V6Z4V7"/>
<sequence length="424" mass="48977">MKKIDTYTEKLITKEISIILKFLLDWDSIKEYRNSNHIGLLSGLPGIILALFEYSKISPIVNDKEVLNEYIQKTIKILENTEKLTPTYCDGLAGYGIFLLKLKSNKFIDTFNEELNNQIDEILEEIDEVLEEHIDIYNEKDNLDILHGLLGIGLYFIERENKIRVNDIVKILSTTSTTTKEGYVYWKKYDSYDVFDIVLDMGNAHGIGSNIFFLSKVLSKKNILTEDLTIIVNDLIDNSIKFYLNNTQIITKVIYSYYPFKILAVDFEQHTLTAENSRLGWCYGDLGVLYTLLMASILLEKKIFEKVILEKLVFVASRTLKREKHSIDAGFCHGTCGIAILFLNIYNISNNEVFWDAANYWLKETLNKKIEIQSNEYVYYGFAIPNSTEKNISILEGLTGVLICYHKFLYSEAPISEELLMIKY</sequence>
<dbReference type="GO" id="GO:0031179">
    <property type="term" value="P:peptide modification"/>
    <property type="evidence" value="ECO:0007669"/>
    <property type="project" value="InterPro"/>
</dbReference>
<protein>
    <recommendedName>
        <fullName evidence="4">Lanthionine synthetase C-like protein</fullName>
    </recommendedName>
</protein>
<feature type="binding site" evidence="1">
    <location>
        <position position="282"/>
    </location>
    <ligand>
        <name>Zn(2+)</name>
        <dbReference type="ChEBI" id="CHEBI:29105"/>
    </ligand>
</feature>
<reference evidence="2 3" key="1">
    <citation type="submission" date="2020-06" db="EMBL/GenBank/DDBJ databases">
        <authorList>
            <person name="Criscuolo A."/>
        </authorList>
    </citation>
    <scope>NUCLEOTIDE SEQUENCE [LARGE SCALE GENOMIC DNA]</scope>
    <source>
        <strain evidence="3">CIP 111411</strain>
    </source>
</reference>
<evidence type="ECO:0000313" key="2">
    <source>
        <dbReference type="EMBL" id="CAD0006793.1"/>
    </source>
</evidence>
<dbReference type="SMART" id="SM01260">
    <property type="entry name" value="LANC_like"/>
    <property type="match status" value="1"/>
</dbReference>
<dbReference type="EMBL" id="CAIJDP010000079">
    <property type="protein sequence ID" value="CAD0006793.1"/>
    <property type="molecule type" value="Genomic_DNA"/>
</dbReference>
<proteinExistence type="predicted"/>
<dbReference type="Pfam" id="PF05147">
    <property type="entry name" value="LANC_like"/>
    <property type="match status" value="1"/>
</dbReference>
<dbReference type="InterPro" id="IPR007822">
    <property type="entry name" value="LANC-like"/>
</dbReference>